<sequence length="150" mass="16013">MRVFQSLREFERAAGTRLGHGEWFEVAQDRIDRFADATGDRQWIHVDPRRAEAGPFGTTIAHGFLTLSLIPALTEGIVRVAGLAAAVNYGCGKVRFPAPLPVGSRIRAGVDLVSVDSTTAGALSTTRVTVEREGSGKPVCVADTLTLLVP</sequence>
<keyword evidence="4" id="KW-1185">Reference proteome</keyword>
<dbReference type="SUPFAM" id="SSF54637">
    <property type="entry name" value="Thioesterase/thiol ester dehydrase-isomerase"/>
    <property type="match status" value="1"/>
</dbReference>
<feature type="domain" description="MaoC-like" evidence="2">
    <location>
        <begin position="10"/>
        <end position="129"/>
    </location>
</feature>
<dbReference type="InterPro" id="IPR039375">
    <property type="entry name" value="NodN-like"/>
</dbReference>
<accession>A0A1I3WLF7</accession>
<dbReference type="STRING" id="115433.SAMN05421835_11347"/>
<gene>
    <name evidence="3" type="ORF">SAMN05421835_11347</name>
</gene>
<protein>
    <submittedName>
        <fullName evidence="3">Acyl dehydratase</fullName>
    </submittedName>
</protein>
<dbReference type="RefSeq" id="WP_091510481.1">
    <property type="nucleotide sequence ID" value="NZ_FORP01000013.1"/>
</dbReference>
<evidence type="ECO:0000259" key="2">
    <source>
        <dbReference type="Pfam" id="PF01575"/>
    </source>
</evidence>
<evidence type="ECO:0000256" key="1">
    <source>
        <dbReference type="ARBA" id="ARBA00005254"/>
    </source>
</evidence>
<reference evidence="3 4" key="1">
    <citation type="submission" date="2016-10" db="EMBL/GenBank/DDBJ databases">
        <authorList>
            <person name="de Groot N.N."/>
        </authorList>
    </citation>
    <scope>NUCLEOTIDE SEQUENCE [LARGE SCALE GENOMIC DNA]</scope>
    <source>
        <strain evidence="3 4">DSM 44468</strain>
    </source>
</reference>
<name>A0A1I3WLF7_9PSEU</name>
<dbReference type="CDD" id="cd03450">
    <property type="entry name" value="NodN"/>
    <property type="match status" value="1"/>
</dbReference>
<dbReference type="Proteomes" id="UP000199025">
    <property type="component" value="Unassembled WGS sequence"/>
</dbReference>
<organism evidence="3 4">
    <name type="scientific">Amycolatopsis sacchari</name>
    <dbReference type="NCBI Taxonomy" id="115433"/>
    <lineage>
        <taxon>Bacteria</taxon>
        <taxon>Bacillati</taxon>
        <taxon>Actinomycetota</taxon>
        <taxon>Actinomycetes</taxon>
        <taxon>Pseudonocardiales</taxon>
        <taxon>Pseudonocardiaceae</taxon>
        <taxon>Amycolatopsis</taxon>
    </lineage>
</organism>
<dbReference type="PANTHER" id="PTHR42993">
    <property type="entry name" value="MAOC-LIKE DEHYDRATASE DOMAIN-CONTAINING PROTEIN"/>
    <property type="match status" value="1"/>
</dbReference>
<evidence type="ECO:0000313" key="3">
    <source>
        <dbReference type="EMBL" id="SFK07281.1"/>
    </source>
</evidence>
<dbReference type="InterPro" id="IPR029069">
    <property type="entry name" value="HotDog_dom_sf"/>
</dbReference>
<evidence type="ECO:0000313" key="4">
    <source>
        <dbReference type="Proteomes" id="UP000199025"/>
    </source>
</evidence>
<dbReference type="Gene3D" id="3.10.129.10">
    <property type="entry name" value="Hotdog Thioesterase"/>
    <property type="match status" value="1"/>
</dbReference>
<dbReference type="EMBL" id="FORP01000013">
    <property type="protein sequence ID" value="SFK07281.1"/>
    <property type="molecule type" value="Genomic_DNA"/>
</dbReference>
<dbReference type="OrthoDB" id="9801735at2"/>
<dbReference type="PANTHER" id="PTHR42993:SF1">
    <property type="entry name" value="MAOC-LIKE DEHYDRATASE DOMAIN-CONTAINING PROTEIN"/>
    <property type="match status" value="1"/>
</dbReference>
<comment type="similarity">
    <text evidence="1">Belongs to the enoyl-CoA hydratase/isomerase family.</text>
</comment>
<proteinExistence type="inferred from homology"/>
<dbReference type="Pfam" id="PF01575">
    <property type="entry name" value="MaoC_dehydratas"/>
    <property type="match status" value="1"/>
</dbReference>
<dbReference type="AlphaFoldDB" id="A0A1I3WLF7"/>
<dbReference type="InterPro" id="IPR002539">
    <property type="entry name" value="MaoC-like_dom"/>
</dbReference>